<dbReference type="GO" id="GO:0016491">
    <property type="term" value="F:oxidoreductase activity"/>
    <property type="evidence" value="ECO:0007669"/>
    <property type="project" value="UniProtKB-KW"/>
</dbReference>
<reference evidence="2" key="1">
    <citation type="journal article" date="2020" name="New Phytol.">
        <title>Comparative genomics reveals dynamic genome evolution in host specialist ectomycorrhizal fungi.</title>
        <authorList>
            <person name="Lofgren L.A."/>
            <person name="Nguyen N.H."/>
            <person name="Vilgalys R."/>
            <person name="Ruytinx J."/>
            <person name="Liao H.L."/>
            <person name="Branco S."/>
            <person name="Kuo A."/>
            <person name="LaButti K."/>
            <person name="Lipzen A."/>
            <person name="Andreopoulos W."/>
            <person name="Pangilinan J."/>
            <person name="Riley R."/>
            <person name="Hundley H."/>
            <person name="Na H."/>
            <person name="Barry K."/>
            <person name="Grigoriev I.V."/>
            <person name="Stajich J.E."/>
            <person name="Kennedy P.G."/>
        </authorList>
    </citation>
    <scope>NUCLEOTIDE SEQUENCE</scope>
    <source>
        <strain evidence="2">FC423</strain>
    </source>
</reference>
<evidence type="ECO:0000256" key="1">
    <source>
        <dbReference type="ARBA" id="ARBA00023002"/>
    </source>
</evidence>
<organism evidence="2 3">
    <name type="scientific">Suillus discolor</name>
    <dbReference type="NCBI Taxonomy" id="1912936"/>
    <lineage>
        <taxon>Eukaryota</taxon>
        <taxon>Fungi</taxon>
        <taxon>Dikarya</taxon>
        <taxon>Basidiomycota</taxon>
        <taxon>Agaricomycotina</taxon>
        <taxon>Agaricomycetes</taxon>
        <taxon>Agaricomycetidae</taxon>
        <taxon>Boletales</taxon>
        <taxon>Suillineae</taxon>
        <taxon>Suillaceae</taxon>
        <taxon>Suillus</taxon>
    </lineage>
</organism>
<keyword evidence="1" id="KW-0560">Oxidoreductase</keyword>
<comment type="caution">
    <text evidence="2">The sequence shown here is derived from an EMBL/GenBank/DDBJ whole genome shotgun (WGS) entry which is preliminary data.</text>
</comment>
<name>A0A9P7JPK2_9AGAM</name>
<evidence type="ECO:0000313" key="2">
    <source>
        <dbReference type="EMBL" id="KAG2095900.1"/>
    </source>
</evidence>
<dbReference type="InterPro" id="IPR036291">
    <property type="entry name" value="NAD(P)-bd_dom_sf"/>
</dbReference>
<dbReference type="GeneID" id="64704403"/>
<dbReference type="RefSeq" id="XP_041288026.1">
    <property type="nucleotide sequence ID" value="XM_041442144.1"/>
</dbReference>
<protein>
    <submittedName>
        <fullName evidence="2">NAD(P)-binding protein</fullName>
    </submittedName>
</protein>
<dbReference type="EMBL" id="JABBWM010000072">
    <property type="protein sequence ID" value="KAG2095900.1"/>
    <property type="molecule type" value="Genomic_DNA"/>
</dbReference>
<dbReference type="Pfam" id="PF00106">
    <property type="entry name" value="adh_short"/>
    <property type="match status" value="1"/>
</dbReference>
<dbReference type="PANTHER" id="PTHR43157:SF31">
    <property type="entry name" value="PHOSPHATIDYLINOSITOL-GLYCAN BIOSYNTHESIS CLASS F PROTEIN"/>
    <property type="match status" value="1"/>
</dbReference>
<keyword evidence="3" id="KW-1185">Reference proteome</keyword>
<dbReference type="Gene3D" id="3.40.50.720">
    <property type="entry name" value="NAD(P)-binding Rossmann-like Domain"/>
    <property type="match status" value="1"/>
</dbReference>
<dbReference type="InterPro" id="IPR002347">
    <property type="entry name" value="SDR_fam"/>
</dbReference>
<dbReference type="PANTHER" id="PTHR43157">
    <property type="entry name" value="PHOSPHATIDYLINOSITOL-GLYCAN BIOSYNTHESIS CLASS F PROTEIN-RELATED"/>
    <property type="match status" value="1"/>
</dbReference>
<proteinExistence type="predicted"/>
<sequence length="320" mass="35590">MGFFSKPFDPVTDLPDLSGKVVLITGGKGIGYWTVKHLARRGAKVYMAARNQSKAEEAIEQLKAEGLGPWNGDVIWLELDLKDPRNAKKAAEVFMKQEKRLDVLIHNAATLIENYAMTPDGIEETVMVNVISHVALTRTLQPLLDQTAAEPNSDVRIVVVASCGYRFVSGKPRFRNLDDLNNELKSLFSPSFARYCLSKLMNILYASELQRHLTAVGSPITVIAIHPGSVDTIRHQQPLSHIQLILKSIVSLFILQPDQGAYTSVFAAASEDVAKQREKYKGMYLTPVGKITQLTKVARDEGLAKELWDTVDKFLEERGI</sequence>
<dbReference type="OrthoDB" id="191139at2759"/>
<accession>A0A9P7JPK2</accession>
<dbReference type="Proteomes" id="UP000823399">
    <property type="component" value="Unassembled WGS sequence"/>
</dbReference>
<evidence type="ECO:0000313" key="3">
    <source>
        <dbReference type="Proteomes" id="UP000823399"/>
    </source>
</evidence>
<dbReference type="AlphaFoldDB" id="A0A9P7JPK2"/>
<dbReference type="SUPFAM" id="SSF51735">
    <property type="entry name" value="NAD(P)-binding Rossmann-fold domains"/>
    <property type="match status" value="1"/>
</dbReference>
<gene>
    <name evidence="2" type="ORF">F5147DRAFT_778526</name>
</gene>